<name>A0A086ZLP3_9BIFI</name>
<keyword evidence="2 4" id="KW-0378">Hydrolase</keyword>
<dbReference type="EMBL" id="JGYN01000035">
    <property type="protein sequence ID" value="KFI47443.1"/>
    <property type="molecule type" value="Genomic_DNA"/>
</dbReference>
<dbReference type="InterPro" id="IPR002053">
    <property type="entry name" value="Glyco_hydro_25"/>
</dbReference>
<accession>A0A086ZLP3</accession>
<dbReference type="GO" id="GO:0009253">
    <property type="term" value="P:peptidoglycan catabolic process"/>
    <property type="evidence" value="ECO:0007669"/>
    <property type="project" value="InterPro"/>
</dbReference>
<dbReference type="AlphaFoldDB" id="A0A086ZLP3"/>
<keyword evidence="3 4" id="KW-0326">Glycosidase</keyword>
<organism evidence="4 5">
    <name type="scientific">Bifidobacterium biavatii DSM 23969</name>
    <dbReference type="NCBI Taxonomy" id="1437608"/>
    <lineage>
        <taxon>Bacteria</taxon>
        <taxon>Bacillati</taxon>
        <taxon>Actinomycetota</taxon>
        <taxon>Actinomycetes</taxon>
        <taxon>Bifidobacteriales</taxon>
        <taxon>Bifidobacteriaceae</taxon>
        <taxon>Bifidobacterium</taxon>
    </lineage>
</organism>
<evidence type="ECO:0000256" key="2">
    <source>
        <dbReference type="ARBA" id="ARBA00022801"/>
    </source>
</evidence>
<comment type="caution">
    <text evidence="4">The sequence shown here is derived from an EMBL/GenBank/DDBJ whole genome shotgun (WGS) entry which is preliminary data.</text>
</comment>
<dbReference type="GO" id="GO:0016998">
    <property type="term" value="P:cell wall macromolecule catabolic process"/>
    <property type="evidence" value="ECO:0007669"/>
    <property type="project" value="InterPro"/>
</dbReference>
<dbReference type="Pfam" id="PF01183">
    <property type="entry name" value="Glyco_hydro_25"/>
    <property type="match status" value="1"/>
</dbReference>
<dbReference type="InterPro" id="IPR018077">
    <property type="entry name" value="Glyco_hydro_fam25_subgr"/>
</dbReference>
<dbReference type="eggNOG" id="COG3757">
    <property type="taxonomic scope" value="Bacteria"/>
</dbReference>
<dbReference type="CDD" id="cd06417">
    <property type="entry name" value="GH25_LysA-like"/>
    <property type="match status" value="1"/>
</dbReference>
<sequence>MALNGIDIASWQSGINLTKVPCDFVIVKATEGVGYVNPAWNAQMSGAARAGKLLGAYHYASGGNAIKEADHFLNTFNPYKGKAIPVLDWESGGNAAWGDGSWVRQWVNRIHERIGIWPFVYVQSSAISQIPEDVRKNCGLWVAQYANYTPTGYQSTPWNEGAYSCAMRQYTSSGQLAGWNGSLDLNKFYGDRAAWQAYATGGKTTTTTKPTTNTSLIEGVISDMKATHILFQYSGAICVANVLAGTWRAFHDPEDQKDTINVLKQSGAKVVEWGALRGKPGQNKVENPDAFGIRIDK</sequence>
<evidence type="ECO:0000313" key="5">
    <source>
        <dbReference type="Proteomes" id="UP000029108"/>
    </source>
</evidence>
<dbReference type="PANTHER" id="PTHR34135">
    <property type="entry name" value="LYSOZYME"/>
    <property type="match status" value="1"/>
</dbReference>
<evidence type="ECO:0000256" key="3">
    <source>
        <dbReference type="ARBA" id="ARBA00023295"/>
    </source>
</evidence>
<dbReference type="EC" id="3.2.1.17" evidence="4"/>
<dbReference type="Proteomes" id="UP000029108">
    <property type="component" value="Unassembled WGS sequence"/>
</dbReference>
<proteinExistence type="inferred from homology"/>
<dbReference type="RefSeq" id="WP_051924031.1">
    <property type="nucleotide sequence ID" value="NZ_JDUU01000063.1"/>
</dbReference>
<evidence type="ECO:0000313" key="4">
    <source>
        <dbReference type="EMBL" id="KFI47443.1"/>
    </source>
</evidence>
<dbReference type="STRING" id="1437608.GCA_000771645_02356"/>
<reference evidence="4 5" key="1">
    <citation type="submission" date="2014-03" db="EMBL/GenBank/DDBJ databases">
        <title>Genomics of Bifidobacteria.</title>
        <authorList>
            <person name="Ventura M."/>
            <person name="Milani C."/>
            <person name="Lugli G.A."/>
        </authorList>
    </citation>
    <scope>NUCLEOTIDE SEQUENCE [LARGE SCALE GENOMIC DNA]</scope>
    <source>
        <strain evidence="4 5">DSM 23969</strain>
    </source>
</reference>
<dbReference type="PANTHER" id="PTHR34135:SF2">
    <property type="entry name" value="LYSOZYME"/>
    <property type="match status" value="1"/>
</dbReference>
<keyword evidence="5" id="KW-1185">Reference proteome</keyword>
<dbReference type="PROSITE" id="PS51904">
    <property type="entry name" value="GLYCOSYL_HYDROL_F25_2"/>
    <property type="match status" value="1"/>
</dbReference>
<dbReference type="GO" id="GO:0016052">
    <property type="term" value="P:carbohydrate catabolic process"/>
    <property type="evidence" value="ECO:0007669"/>
    <property type="project" value="TreeGrafter"/>
</dbReference>
<protein>
    <submittedName>
        <fullName evidence="4">Lyzozyme M1 (1,4-beta-N-acetylmuramidase)</fullName>
        <ecNumber evidence="4">3.2.1.17</ecNumber>
    </submittedName>
</protein>
<dbReference type="OrthoDB" id="287365at2"/>
<dbReference type="Gene3D" id="3.20.20.80">
    <property type="entry name" value="Glycosidases"/>
    <property type="match status" value="1"/>
</dbReference>
<dbReference type="GO" id="GO:0003796">
    <property type="term" value="F:lysozyme activity"/>
    <property type="evidence" value="ECO:0007669"/>
    <property type="project" value="UniProtKB-EC"/>
</dbReference>
<dbReference type="InterPro" id="IPR017853">
    <property type="entry name" value="GH"/>
</dbReference>
<dbReference type="SUPFAM" id="SSF51445">
    <property type="entry name" value="(Trans)glycosidases"/>
    <property type="match status" value="1"/>
</dbReference>
<gene>
    <name evidence="4" type="ORF">BBIA_2596</name>
</gene>
<dbReference type="SMART" id="SM00641">
    <property type="entry name" value="Glyco_25"/>
    <property type="match status" value="1"/>
</dbReference>
<comment type="similarity">
    <text evidence="1">Belongs to the glycosyl hydrolase 25 family.</text>
</comment>
<evidence type="ECO:0000256" key="1">
    <source>
        <dbReference type="ARBA" id="ARBA00010646"/>
    </source>
</evidence>